<dbReference type="InterPro" id="IPR036259">
    <property type="entry name" value="MFS_trans_sf"/>
</dbReference>
<dbReference type="InterPro" id="IPR005829">
    <property type="entry name" value="Sugar_transporter_CS"/>
</dbReference>
<feature type="transmembrane region" description="Helical" evidence="7">
    <location>
        <begin position="310"/>
        <end position="331"/>
    </location>
</feature>
<evidence type="ECO:0000256" key="2">
    <source>
        <dbReference type="ARBA" id="ARBA00022448"/>
    </source>
</evidence>
<reference evidence="9" key="1">
    <citation type="submission" date="2020-06" db="EMBL/GenBank/DDBJ databases">
        <title>Paenibacillus sp. nov., isolated from soil.</title>
        <authorList>
            <person name="Seo Y.L."/>
        </authorList>
    </citation>
    <scope>NUCLEOTIDE SEQUENCE [LARGE SCALE GENOMIC DNA]</scope>
    <source>
        <strain evidence="9">JW14</strain>
    </source>
</reference>
<keyword evidence="5 7" id="KW-1133">Transmembrane helix</keyword>
<organism evidence="9 10">
    <name type="scientific">Paenibacillus agri</name>
    <dbReference type="NCBI Taxonomy" id="2744309"/>
    <lineage>
        <taxon>Bacteria</taxon>
        <taxon>Bacillati</taxon>
        <taxon>Bacillota</taxon>
        <taxon>Bacilli</taxon>
        <taxon>Bacillales</taxon>
        <taxon>Paenibacillaceae</taxon>
        <taxon>Paenibacillus</taxon>
    </lineage>
</organism>
<dbReference type="PANTHER" id="PTHR23501">
    <property type="entry name" value="MAJOR FACILITATOR SUPERFAMILY"/>
    <property type="match status" value="1"/>
</dbReference>
<dbReference type="GO" id="GO:0022857">
    <property type="term" value="F:transmembrane transporter activity"/>
    <property type="evidence" value="ECO:0007669"/>
    <property type="project" value="InterPro"/>
</dbReference>
<feature type="transmembrane region" description="Helical" evidence="7">
    <location>
        <begin position="273"/>
        <end position="298"/>
    </location>
</feature>
<evidence type="ECO:0000256" key="3">
    <source>
        <dbReference type="ARBA" id="ARBA00022475"/>
    </source>
</evidence>
<feature type="transmembrane region" description="Helical" evidence="7">
    <location>
        <begin position="472"/>
        <end position="490"/>
    </location>
</feature>
<evidence type="ECO:0000259" key="8">
    <source>
        <dbReference type="PROSITE" id="PS50850"/>
    </source>
</evidence>
<evidence type="ECO:0000256" key="5">
    <source>
        <dbReference type="ARBA" id="ARBA00022989"/>
    </source>
</evidence>
<feature type="transmembrane region" description="Helical" evidence="7">
    <location>
        <begin position="404"/>
        <end position="423"/>
    </location>
</feature>
<evidence type="ECO:0000256" key="7">
    <source>
        <dbReference type="SAM" id="Phobius"/>
    </source>
</evidence>
<sequence>MQTMQMKAALPGKSRLNWTMAGLFVSIFLTQLDQTIVSTALPTIVKELHGLPLMSWVFTIYMLTSTMMMPIAGKLSDLYGRKRFYMLGLVVFILGSALCGIAQSMPQLIFYRAVQGLGAGFLIPVTYTLVFTNMPKERAGIYQTLYMGVFAVSSVSGPALGAWITEHLDWRYNFYMNIPLGILVFVAMGRLLPVTPKSDVKPSVDKSGALLLAVSTFSILLGLKLGGEGEGWMSWQVAGLLGLGLICLVAFLRVEVVSPEPILPLVMFRNRAIGGTLAATFLQGAIMYGSLIYIPLFVQGSLGGDASDTGGVLTPFMFSVMVGAAVSSSLIKRWSWRVCIFVAMLISAGGLLGMTAASLNIGAWHIRFLMILIGVGVGIMMTVGQMAVTFSADERIKGVATSSVGFFRSVGGVFGTAVMAAVINMRLVRELPAGAAGEGSAEQQIQRLLEGASASGQSAAATKEALAAAVHAGFWFLAAAAALGLVAAWWTGRSRFTDTTAEESRVDIASVG</sequence>
<feature type="transmembrane region" description="Helical" evidence="7">
    <location>
        <begin position="144"/>
        <end position="164"/>
    </location>
</feature>
<proteinExistence type="predicted"/>
<dbReference type="AlphaFoldDB" id="A0A850EKF6"/>
<evidence type="ECO:0000256" key="1">
    <source>
        <dbReference type="ARBA" id="ARBA00004651"/>
    </source>
</evidence>
<feature type="transmembrane region" description="Helical" evidence="7">
    <location>
        <begin position="233"/>
        <end position="252"/>
    </location>
</feature>
<dbReference type="PANTHER" id="PTHR23501:SF197">
    <property type="entry name" value="COMD"/>
    <property type="match status" value="1"/>
</dbReference>
<dbReference type="PROSITE" id="PS50850">
    <property type="entry name" value="MFS"/>
    <property type="match status" value="1"/>
</dbReference>
<dbReference type="Pfam" id="PF07690">
    <property type="entry name" value="MFS_1"/>
    <property type="match status" value="1"/>
</dbReference>
<dbReference type="Gene3D" id="1.20.1250.20">
    <property type="entry name" value="MFS general substrate transporter like domains"/>
    <property type="match status" value="1"/>
</dbReference>
<keyword evidence="6 7" id="KW-0472">Membrane</keyword>
<accession>A0A850EKF6</accession>
<dbReference type="RefSeq" id="WP_175372331.1">
    <property type="nucleotide sequence ID" value="NZ_JABWCS010000211.1"/>
</dbReference>
<feature type="transmembrane region" description="Helical" evidence="7">
    <location>
        <begin position="209"/>
        <end position="227"/>
    </location>
</feature>
<keyword evidence="3" id="KW-1003">Cell membrane</keyword>
<keyword evidence="4 7" id="KW-0812">Transmembrane</keyword>
<keyword evidence="2" id="KW-0813">Transport</keyword>
<dbReference type="FunFam" id="1.20.1720.10:FF:000004">
    <property type="entry name" value="EmrB/QacA family drug resistance transporter"/>
    <property type="match status" value="1"/>
</dbReference>
<dbReference type="GO" id="GO:0005886">
    <property type="term" value="C:plasma membrane"/>
    <property type="evidence" value="ECO:0007669"/>
    <property type="project" value="UniProtKB-SubCell"/>
</dbReference>
<dbReference type="CDD" id="cd17502">
    <property type="entry name" value="MFS_Azr1_MDR_like"/>
    <property type="match status" value="1"/>
</dbReference>
<dbReference type="InterPro" id="IPR011701">
    <property type="entry name" value="MFS"/>
</dbReference>
<dbReference type="SUPFAM" id="SSF103473">
    <property type="entry name" value="MFS general substrate transporter"/>
    <property type="match status" value="1"/>
</dbReference>
<feature type="transmembrane region" description="Helical" evidence="7">
    <location>
        <begin position="170"/>
        <end position="188"/>
    </location>
</feature>
<feature type="transmembrane region" description="Helical" evidence="7">
    <location>
        <begin position="338"/>
        <end position="362"/>
    </location>
</feature>
<feature type="transmembrane region" description="Helical" evidence="7">
    <location>
        <begin position="368"/>
        <end position="392"/>
    </location>
</feature>
<evidence type="ECO:0000313" key="9">
    <source>
        <dbReference type="EMBL" id="NUU61833.1"/>
    </source>
</evidence>
<feature type="transmembrane region" description="Helical" evidence="7">
    <location>
        <begin position="84"/>
        <end position="103"/>
    </location>
</feature>
<dbReference type="Proteomes" id="UP000564806">
    <property type="component" value="Unassembled WGS sequence"/>
</dbReference>
<evidence type="ECO:0000256" key="4">
    <source>
        <dbReference type="ARBA" id="ARBA00022692"/>
    </source>
</evidence>
<comment type="subcellular location">
    <subcellularLocation>
        <location evidence="1">Cell membrane</location>
        <topology evidence="1">Multi-pass membrane protein</topology>
    </subcellularLocation>
</comment>
<dbReference type="EMBL" id="JABWCS010000211">
    <property type="protein sequence ID" value="NUU61833.1"/>
    <property type="molecule type" value="Genomic_DNA"/>
</dbReference>
<feature type="domain" description="Major facilitator superfamily (MFS) profile" evidence="8">
    <location>
        <begin position="19"/>
        <end position="496"/>
    </location>
</feature>
<feature type="transmembrane region" description="Helical" evidence="7">
    <location>
        <begin position="50"/>
        <end position="72"/>
    </location>
</feature>
<keyword evidence="10" id="KW-1185">Reference proteome</keyword>
<gene>
    <name evidence="9" type="ORF">HPT30_15925</name>
</gene>
<comment type="caution">
    <text evidence="9">The sequence shown here is derived from an EMBL/GenBank/DDBJ whole genome shotgun (WGS) entry which is preliminary data.</text>
</comment>
<protein>
    <submittedName>
        <fullName evidence="9">MFS transporter</fullName>
    </submittedName>
</protein>
<dbReference type="PROSITE" id="PS00216">
    <property type="entry name" value="SUGAR_TRANSPORT_1"/>
    <property type="match status" value="1"/>
</dbReference>
<feature type="transmembrane region" description="Helical" evidence="7">
    <location>
        <begin position="109"/>
        <end position="132"/>
    </location>
</feature>
<dbReference type="Gene3D" id="1.20.1720.10">
    <property type="entry name" value="Multidrug resistance protein D"/>
    <property type="match status" value="1"/>
</dbReference>
<evidence type="ECO:0000313" key="10">
    <source>
        <dbReference type="Proteomes" id="UP000564806"/>
    </source>
</evidence>
<evidence type="ECO:0000256" key="6">
    <source>
        <dbReference type="ARBA" id="ARBA00023136"/>
    </source>
</evidence>
<name>A0A850EKF6_9BACL</name>
<dbReference type="InterPro" id="IPR020846">
    <property type="entry name" value="MFS_dom"/>
</dbReference>